<feature type="domain" description="Tail spike" evidence="2">
    <location>
        <begin position="91"/>
        <end position="346"/>
    </location>
</feature>
<feature type="region of interest" description="Disordered" evidence="1">
    <location>
        <begin position="416"/>
        <end position="460"/>
    </location>
</feature>
<proteinExistence type="predicted"/>
<dbReference type="EMBL" id="MF417886">
    <property type="protein sequence ID" value="ASN69129.1"/>
    <property type="molecule type" value="Genomic_DNA"/>
</dbReference>
<feature type="compositionally biased region" description="Gly residues" evidence="1">
    <location>
        <begin position="423"/>
        <end position="437"/>
    </location>
</feature>
<evidence type="ECO:0000313" key="3">
    <source>
        <dbReference type="EMBL" id="ASN69129.1"/>
    </source>
</evidence>
<dbReference type="Pfam" id="PF06605">
    <property type="entry name" value="Prophage_tail"/>
    <property type="match status" value="1"/>
</dbReference>
<protein>
    <submittedName>
        <fullName evidence="3">Putative structural protein</fullName>
    </submittedName>
</protein>
<gene>
    <name evidence="3" type="ORF">7F23_16</name>
</gene>
<sequence length="639" mass="72010">MLTVKNQNLVNQGILENAYDISYEKTFNEIWGASFSLPLNDPKNKYCNPLHYIEIVDEDEYIGLFRIIPKATKKNESTKQVNYTLEHVLSTLLDKSIFGYKQTTNITTRENLQMLINMQVEKHWKLGQVIFTRYFSYKWENANLLSAIFSIPEVFDVEYQWTWDTTSYPWTLNLVAPETEPTCEIRERYNLIDLQVEEDPMGIYNRIYPLGYGEGDNQLTIKKVNNGIPYVEDTASIAEHGLREYIWADTRFEDPNSLMASAKALLKDWKRSKVSWQLTAAELSQKTGLAKDKFRMGKIVRIDVEDFPVTDLRIKKESKSDVTGQPWNVSLELGDLKEDLSTTETDLERRQQINEFYAQGATNISNYSYNDNADDVNPAEIFVYFPDEIVRLNKAILSYKTDEFRAYERAIKGGGAVVSTTNSGGGTTATSTSGGGVSKSTESGGSTTQTSTSGGGSVQSTTTKTFAQLNLQTGVPTNAISGDESTEGYPNYGYHLHEVQIQGDYFDHDHQVNIPSHTHAVSIPAHSHEFNTPNHAHNVSIPNHTHEITLPNHTHDIEFGIFKLGKKPTKVTIKVDGNTVPLTALNGDNIDIIPYLSKDSSGKVNRGWHTIQVTPNDLGRINAQIYTQFFIQSRGEGEY</sequence>
<accession>A0A2H4J3N3</accession>
<evidence type="ECO:0000259" key="2">
    <source>
        <dbReference type="Pfam" id="PF06605"/>
    </source>
</evidence>
<dbReference type="InterPro" id="IPR010572">
    <property type="entry name" value="Tail_dom"/>
</dbReference>
<organism evidence="3">
    <name type="scientific">uncultured Caudovirales phage</name>
    <dbReference type="NCBI Taxonomy" id="2100421"/>
    <lineage>
        <taxon>Viruses</taxon>
        <taxon>Duplodnaviria</taxon>
        <taxon>Heunggongvirae</taxon>
        <taxon>Uroviricota</taxon>
        <taxon>Caudoviricetes</taxon>
        <taxon>Peduoviridae</taxon>
        <taxon>Maltschvirus</taxon>
        <taxon>Maltschvirus maltsch</taxon>
    </lineage>
</organism>
<dbReference type="InterPro" id="IPR007119">
    <property type="entry name" value="Phage_tail_spike_N"/>
</dbReference>
<feature type="compositionally biased region" description="Low complexity" evidence="1">
    <location>
        <begin position="438"/>
        <end position="460"/>
    </location>
</feature>
<name>A0A2H4J3N3_9CAUD</name>
<reference evidence="3" key="1">
    <citation type="submission" date="2017-06" db="EMBL/GenBank/DDBJ databases">
        <title>Novel phages from South African skin metaviromes.</title>
        <authorList>
            <person name="van Zyl L.J."/>
            <person name="Abrahams Y."/>
            <person name="Stander E.A."/>
            <person name="Kirby B.M."/>
            <person name="Clavaud C."/>
            <person name="Farcet C."/>
            <person name="Breton L."/>
            <person name="Trindade M.I."/>
        </authorList>
    </citation>
    <scope>NUCLEOTIDE SEQUENCE</scope>
</reference>
<dbReference type="NCBIfam" id="TIGR01665">
    <property type="entry name" value="put_anti_recept"/>
    <property type="match status" value="1"/>
</dbReference>
<evidence type="ECO:0000256" key="1">
    <source>
        <dbReference type="SAM" id="MobiDB-lite"/>
    </source>
</evidence>